<organism evidence="1 2">
    <name type="scientific">Ramlibacter alkalitolerans</name>
    <dbReference type="NCBI Taxonomy" id="2039631"/>
    <lineage>
        <taxon>Bacteria</taxon>
        <taxon>Pseudomonadati</taxon>
        <taxon>Pseudomonadota</taxon>
        <taxon>Betaproteobacteria</taxon>
        <taxon>Burkholderiales</taxon>
        <taxon>Comamonadaceae</taxon>
        <taxon>Ramlibacter</taxon>
    </lineage>
</organism>
<sequence length="179" mass="20259">MLRRPPKLPAAFEKATSARGYRPEHGVNRTFGQNAATTALVLSMHSPAISFRERHAPLGDGEPFFAFEVAWLAASTGTLVILREARRPGFTPVLATHYEQAARCAWLELRLLRRLPLPVRFFHCTYALHARGEVHWTLREVKVREDTQGTRLVSWTSPDPLALAQLRTQLSRVPAPQRF</sequence>
<protein>
    <recommendedName>
        <fullName evidence="3">Thioesterase</fullName>
    </recommendedName>
</protein>
<evidence type="ECO:0000313" key="1">
    <source>
        <dbReference type="EMBL" id="MBL0427691.1"/>
    </source>
</evidence>
<dbReference type="EMBL" id="JAEQND010000013">
    <property type="protein sequence ID" value="MBL0427691.1"/>
    <property type="molecule type" value="Genomic_DNA"/>
</dbReference>
<dbReference type="Proteomes" id="UP000622707">
    <property type="component" value="Unassembled WGS sequence"/>
</dbReference>
<evidence type="ECO:0008006" key="3">
    <source>
        <dbReference type="Google" id="ProtNLM"/>
    </source>
</evidence>
<keyword evidence="2" id="KW-1185">Reference proteome</keyword>
<comment type="caution">
    <text evidence="1">The sequence shown here is derived from an EMBL/GenBank/DDBJ whole genome shotgun (WGS) entry which is preliminary data.</text>
</comment>
<accession>A0ABS1JU86</accession>
<reference evidence="1 2" key="1">
    <citation type="journal article" date="2017" name="Int. J. Syst. Evol. Microbiol.">
        <title>Ramlibacter alkalitolerans sp. nov., alkali-tolerant bacterium isolated from soil of ginseng.</title>
        <authorList>
            <person name="Lee D.H."/>
            <person name="Cha C.J."/>
        </authorList>
    </citation>
    <scope>NUCLEOTIDE SEQUENCE [LARGE SCALE GENOMIC DNA]</scope>
    <source>
        <strain evidence="1 2">KACC 19305</strain>
    </source>
</reference>
<proteinExistence type="predicted"/>
<name>A0ABS1JU86_9BURK</name>
<evidence type="ECO:0000313" key="2">
    <source>
        <dbReference type="Proteomes" id="UP000622707"/>
    </source>
</evidence>
<gene>
    <name evidence="1" type="ORF">JI746_21430</name>
</gene>